<dbReference type="GO" id="GO:0005829">
    <property type="term" value="C:cytosol"/>
    <property type="evidence" value="ECO:0007669"/>
    <property type="project" value="TreeGrafter"/>
</dbReference>
<dbReference type="EMBL" id="AMSI01000005">
    <property type="protein sequence ID" value="EKF42833.1"/>
    <property type="molecule type" value="Genomic_DNA"/>
</dbReference>
<protein>
    <recommendedName>
        <fullName evidence="2">3-hydroxyisobutyryl-CoA hydrolase</fullName>
        <ecNumber evidence="2">3.1.2.4</ecNumber>
    </recommendedName>
</protein>
<keyword evidence="3 5" id="KW-0378">Hydrolase</keyword>
<keyword evidence="6" id="KW-1185">Reference proteome</keyword>
<sequence length="345" mass="37622">MDFGGADDILFEVRGRAGIVTLNRPSALNAVNERMVAALSRALDAWRSNDAVAHIVLKAEGRAFSAGGDILDVYEAGRAGQPKPGFFADEYRLNASIARYEKPYVSLIDGIVMGGGVGISGHGSHRVMSEKAVYAMPEVGIGFFPDVGGSHILSRLPGEFGMYLALTGSRIRWGDAAAVGLATHAVRSERLPELLEALCEAGNLDAALAGFAEDIPRETDDARMHAIARHFSYDALDDIVAALRDSGDEWLHSVHDTILSRCPTSLRVAFRQVRAGAAMTMDECMRMEYRILQRMLEGHEFYEGIRAALIDRSTPPQWRPARLEDVSQDDVDAYFAPLDEGDLVL</sequence>
<evidence type="ECO:0000256" key="2">
    <source>
        <dbReference type="ARBA" id="ARBA00011915"/>
    </source>
</evidence>
<dbReference type="GO" id="GO:0003860">
    <property type="term" value="F:3-hydroxyisobutyryl-CoA hydrolase activity"/>
    <property type="evidence" value="ECO:0007669"/>
    <property type="project" value="UniProtKB-EC"/>
</dbReference>
<gene>
    <name evidence="5" type="ORF">NA8A_09204</name>
</gene>
<dbReference type="PATRIC" id="fig|1231190.3.peg.1926"/>
<evidence type="ECO:0000256" key="3">
    <source>
        <dbReference type="ARBA" id="ARBA00022801"/>
    </source>
</evidence>
<dbReference type="GO" id="GO:0006574">
    <property type="term" value="P:L-valine catabolic process"/>
    <property type="evidence" value="ECO:0007669"/>
    <property type="project" value="TreeGrafter"/>
</dbReference>
<dbReference type="InterPro" id="IPR032259">
    <property type="entry name" value="HIBYL-CoA-H"/>
</dbReference>
<feature type="domain" description="Enoyl-CoA hydratase/isomerase" evidence="4">
    <location>
        <begin position="18"/>
        <end position="335"/>
    </location>
</feature>
<dbReference type="Proteomes" id="UP000007374">
    <property type="component" value="Unassembled WGS sequence"/>
</dbReference>
<dbReference type="Gene3D" id="3.90.226.10">
    <property type="entry name" value="2-enoyl-CoA Hydratase, Chain A, domain 1"/>
    <property type="match status" value="1"/>
</dbReference>
<comment type="catalytic activity">
    <reaction evidence="1">
        <text>3-hydroxy-2-methylpropanoyl-CoA + H2O = 3-hydroxy-2-methylpropanoate + CoA + H(+)</text>
        <dbReference type="Rhea" id="RHEA:20888"/>
        <dbReference type="ChEBI" id="CHEBI:11805"/>
        <dbReference type="ChEBI" id="CHEBI:15377"/>
        <dbReference type="ChEBI" id="CHEBI:15378"/>
        <dbReference type="ChEBI" id="CHEBI:57287"/>
        <dbReference type="ChEBI" id="CHEBI:57340"/>
        <dbReference type="EC" id="3.1.2.4"/>
    </reaction>
</comment>
<dbReference type="PANTHER" id="PTHR43176:SF3">
    <property type="entry name" value="3-HYDROXYISOBUTYRYL-COA HYDROLASE, MITOCHONDRIAL"/>
    <property type="match status" value="1"/>
</dbReference>
<dbReference type="EC" id="3.1.2.4" evidence="2"/>
<proteinExistence type="predicted"/>
<evidence type="ECO:0000256" key="1">
    <source>
        <dbReference type="ARBA" id="ARBA00001709"/>
    </source>
</evidence>
<dbReference type="InterPro" id="IPR045004">
    <property type="entry name" value="ECH_dom"/>
</dbReference>
<dbReference type="InterPro" id="IPR029045">
    <property type="entry name" value="ClpP/crotonase-like_dom_sf"/>
</dbReference>
<reference evidence="5 6" key="1">
    <citation type="journal article" date="2012" name="J. Bacteriol.">
        <title>Genome Sequence of Nitratireductor indicus Type Strain C115.</title>
        <authorList>
            <person name="Lai Q."/>
            <person name="Li G."/>
            <person name="Yu Z."/>
            <person name="Shao Z."/>
        </authorList>
    </citation>
    <scope>NUCLEOTIDE SEQUENCE [LARGE SCALE GENOMIC DNA]</scope>
    <source>
        <strain evidence="5 6">C115</strain>
    </source>
</reference>
<evidence type="ECO:0000313" key="6">
    <source>
        <dbReference type="Proteomes" id="UP000007374"/>
    </source>
</evidence>
<dbReference type="eggNOG" id="COG1024">
    <property type="taxonomic scope" value="Bacteria"/>
</dbReference>
<dbReference type="CDD" id="cd06558">
    <property type="entry name" value="crotonase-like"/>
    <property type="match status" value="1"/>
</dbReference>
<dbReference type="PANTHER" id="PTHR43176">
    <property type="entry name" value="3-HYDROXYISOBUTYRYL-COA HYDROLASE-RELATED"/>
    <property type="match status" value="1"/>
</dbReference>
<dbReference type="STRING" id="721133.SAMN05216176_103218"/>
<evidence type="ECO:0000259" key="4">
    <source>
        <dbReference type="Pfam" id="PF16113"/>
    </source>
</evidence>
<dbReference type="SUPFAM" id="SSF52096">
    <property type="entry name" value="ClpP/crotonase"/>
    <property type="match status" value="1"/>
</dbReference>
<dbReference type="Pfam" id="PF16113">
    <property type="entry name" value="ECH_2"/>
    <property type="match status" value="1"/>
</dbReference>
<accession>K2N5U4</accession>
<name>K2N5U4_9HYPH</name>
<organism evidence="5 6">
    <name type="scientific">Nitratireductor indicus C115</name>
    <dbReference type="NCBI Taxonomy" id="1231190"/>
    <lineage>
        <taxon>Bacteria</taxon>
        <taxon>Pseudomonadati</taxon>
        <taxon>Pseudomonadota</taxon>
        <taxon>Alphaproteobacteria</taxon>
        <taxon>Hyphomicrobiales</taxon>
        <taxon>Phyllobacteriaceae</taxon>
        <taxon>Nitratireductor</taxon>
    </lineage>
</organism>
<dbReference type="AlphaFoldDB" id="K2N5U4"/>
<dbReference type="RefSeq" id="WP_009450176.1">
    <property type="nucleotide sequence ID" value="NZ_AMSI01000005.1"/>
</dbReference>
<evidence type="ECO:0000313" key="5">
    <source>
        <dbReference type="EMBL" id="EKF42833.1"/>
    </source>
</evidence>
<comment type="caution">
    <text evidence="5">The sequence shown here is derived from an EMBL/GenBank/DDBJ whole genome shotgun (WGS) entry which is preliminary data.</text>
</comment>
<dbReference type="OrthoDB" id="9790967at2"/>
<dbReference type="NCBIfam" id="NF004127">
    <property type="entry name" value="PRK05617.1"/>
    <property type="match status" value="1"/>
</dbReference>